<evidence type="ECO:0000313" key="5">
    <source>
        <dbReference type="EMBL" id="KAG3212289.1"/>
    </source>
</evidence>
<evidence type="ECO:0000313" key="3">
    <source>
        <dbReference type="EMBL" id="KAG2945978.1"/>
    </source>
</evidence>
<dbReference type="Proteomes" id="UP000760860">
    <property type="component" value="Unassembled WGS sequence"/>
</dbReference>
<dbReference type="Proteomes" id="UP000735874">
    <property type="component" value="Unassembled WGS sequence"/>
</dbReference>
<dbReference type="EMBL" id="MJFZ01002556">
    <property type="protein sequence ID" value="RAW20653.1"/>
    <property type="molecule type" value="Genomic_DNA"/>
</dbReference>
<proteinExistence type="predicted"/>
<evidence type="ECO:0000313" key="1">
    <source>
        <dbReference type="EMBL" id="KAG2860434.1"/>
    </source>
</evidence>
<protein>
    <submittedName>
        <fullName evidence="6">Uncharacterized protein</fullName>
    </submittedName>
</protein>
<dbReference type="EMBL" id="RCMV01000855">
    <property type="protein sequence ID" value="KAG3212289.1"/>
    <property type="molecule type" value="Genomic_DNA"/>
</dbReference>
<evidence type="ECO:0000313" key="4">
    <source>
        <dbReference type="EMBL" id="KAG2964067.1"/>
    </source>
</evidence>
<dbReference type="EMBL" id="RCMI01000157">
    <property type="protein sequence ID" value="KAG2929472.1"/>
    <property type="molecule type" value="Genomic_DNA"/>
</dbReference>
<comment type="caution">
    <text evidence="6">The sequence shown here is derived from an EMBL/GenBank/DDBJ whole genome shotgun (WGS) entry which is preliminary data.</text>
</comment>
<keyword evidence="7" id="KW-1185">Reference proteome</keyword>
<organism evidence="6 7">
    <name type="scientific">Phytophthora cactorum</name>
    <dbReference type="NCBI Taxonomy" id="29920"/>
    <lineage>
        <taxon>Eukaryota</taxon>
        <taxon>Sar</taxon>
        <taxon>Stramenopiles</taxon>
        <taxon>Oomycota</taxon>
        <taxon>Peronosporomycetes</taxon>
        <taxon>Peronosporales</taxon>
        <taxon>Peronosporaceae</taxon>
        <taxon>Phytophthora</taxon>
    </lineage>
</organism>
<dbReference type="Proteomes" id="UP000736787">
    <property type="component" value="Unassembled WGS sequence"/>
</dbReference>
<dbReference type="EMBL" id="RCML01001256">
    <property type="protein sequence ID" value="KAG2964067.1"/>
    <property type="molecule type" value="Genomic_DNA"/>
</dbReference>
<reference evidence="6 7" key="1">
    <citation type="submission" date="2018-01" db="EMBL/GenBank/DDBJ databases">
        <title>Draft genome of the strawberry crown rot pathogen Phytophthora cactorum.</title>
        <authorList>
            <person name="Armitage A.D."/>
            <person name="Lysoe E."/>
            <person name="Nellist C.F."/>
            <person name="Harrison R.J."/>
            <person name="Brurberg M.B."/>
        </authorList>
    </citation>
    <scope>NUCLEOTIDE SEQUENCE [LARGE SCALE GENOMIC DNA]</scope>
    <source>
        <strain evidence="6 7">10300</strain>
    </source>
</reference>
<dbReference type="EMBL" id="RCMK01000169">
    <property type="protein sequence ID" value="KAG2945978.1"/>
    <property type="molecule type" value="Genomic_DNA"/>
</dbReference>
<dbReference type="EMBL" id="RCMG01000184">
    <property type="protein sequence ID" value="KAG2860434.1"/>
    <property type="molecule type" value="Genomic_DNA"/>
</dbReference>
<accession>A0A329R8A7</accession>
<evidence type="ECO:0000313" key="2">
    <source>
        <dbReference type="EMBL" id="KAG2929472.1"/>
    </source>
</evidence>
<dbReference type="AlphaFoldDB" id="A0A329R8A7"/>
<dbReference type="VEuPathDB" id="FungiDB:PC110_g22904"/>
<dbReference type="OrthoDB" id="142678at2759"/>
<dbReference type="Proteomes" id="UP000251314">
    <property type="component" value="Unassembled WGS sequence"/>
</dbReference>
<name>A0A329R8A7_9STRA</name>
<dbReference type="Proteomes" id="UP000697107">
    <property type="component" value="Unassembled WGS sequence"/>
</dbReference>
<reference evidence="5" key="2">
    <citation type="submission" date="2018-05" db="EMBL/GenBank/DDBJ databases">
        <title>Effector identification in a new, highly contiguous assembly of the strawberry crown rot pathogen Phytophthora cactorum.</title>
        <authorList>
            <person name="Armitage A.D."/>
            <person name="Nellist C.F."/>
            <person name="Bates H."/>
            <person name="Vickerstaff R.J."/>
            <person name="Harrison R.J."/>
        </authorList>
    </citation>
    <scope>NUCLEOTIDE SEQUENCE</scope>
    <source>
        <strain evidence="1">15-7</strain>
        <strain evidence="2">4032</strain>
        <strain evidence="3">4040</strain>
        <strain evidence="4">P415</strain>
        <strain evidence="5">P421</strain>
    </source>
</reference>
<evidence type="ECO:0000313" key="7">
    <source>
        <dbReference type="Proteomes" id="UP000251314"/>
    </source>
</evidence>
<sequence>MSSRKLRSPLTLARVTTFITTFKLNADITQLSRYTYGRVLGKVSLGETLCLGEAVRTRSSKSELRKEYPPP</sequence>
<gene>
    <name evidence="6" type="ORF">PC110_g22904</name>
    <name evidence="1" type="ORF">PC113_g8051</name>
    <name evidence="2" type="ORF">PC115_g6832</name>
    <name evidence="3" type="ORF">PC117_g7998</name>
    <name evidence="4" type="ORF">PC118_g20555</name>
    <name evidence="5" type="ORF">PC129_g16748</name>
</gene>
<dbReference type="Proteomes" id="UP000774804">
    <property type="component" value="Unassembled WGS sequence"/>
</dbReference>
<evidence type="ECO:0000313" key="6">
    <source>
        <dbReference type="EMBL" id="RAW20653.1"/>
    </source>
</evidence>